<dbReference type="InterPro" id="IPR050498">
    <property type="entry name" value="Ycf3"/>
</dbReference>
<dbReference type="InterPro" id="IPR019734">
    <property type="entry name" value="TPR_rpt"/>
</dbReference>
<feature type="repeat" description="TPR" evidence="3">
    <location>
        <begin position="85"/>
        <end position="118"/>
    </location>
</feature>
<keyword evidence="5" id="KW-0732">Signal</keyword>
<evidence type="ECO:0000313" key="7">
    <source>
        <dbReference type="Proteomes" id="UP000540989"/>
    </source>
</evidence>
<dbReference type="Pfam" id="PF13432">
    <property type="entry name" value="TPR_16"/>
    <property type="match status" value="4"/>
</dbReference>
<dbReference type="RefSeq" id="WP_184217708.1">
    <property type="nucleotide sequence ID" value="NZ_JACHIP010000004.1"/>
</dbReference>
<dbReference type="SMART" id="SM00028">
    <property type="entry name" value="TPR"/>
    <property type="match status" value="5"/>
</dbReference>
<protein>
    <submittedName>
        <fullName evidence="6">Tfp pilus assembly protein PilF</fullName>
    </submittedName>
</protein>
<dbReference type="Gene3D" id="1.25.40.10">
    <property type="entry name" value="Tetratricopeptide repeat domain"/>
    <property type="match status" value="2"/>
</dbReference>
<feature type="region of interest" description="Disordered" evidence="4">
    <location>
        <begin position="395"/>
        <end position="415"/>
    </location>
</feature>
<dbReference type="PANTHER" id="PTHR44858:SF1">
    <property type="entry name" value="UDP-N-ACETYLGLUCOSAMINE--PEPTIDE N-ACETYLGLUCOSAMINYLTRANSFERASE SPINDLY-RELATED"/>
    <property type="match status" value="1"/>
</dbReference>
<evidence type="ECO:0000256" key="2">
    <source>
        <dbReference type="ARBA" id="ARBA00022803"/>
    </source>
</evidence>
<dbReference type="SUPFAM" id="SSF48452">
    <property type="entry name" value="TPR-like"/>
    <property type="match status" value="2"/>
</dbReference>
<proteinExistence type="predicted"/>
<name>A0A7W7ZE21_9BACT</name>
<feature type="signal peptide" evidence="5">
    <location>
        <begin position="1"/>
        <end position="21"/>
    </location>
</feature>
<dbReference type="PROSITE" id="PS50005">
    <property type="entry name" value="TPR"/>
    <property type="match status" value="2"/>
</dbReference>
<evidence type="ECO:0000256" key="1">
    <source>
        <dbReference type="ARBA" id="ARBA00022737"/>
    </source>
</evidence>
<dbReference type="PANTHER" id="PTHR44858">
    <property type="entry name" value="TETRATRICOPEPTIDE REPEAT PROTEIN 6"/>
    <property type="match status" value="1"/>
</dbReference>
<evidence type="ECO:0000256" key="4">
    <source>
        <dbReference type="SAM" id="MobiDB-lite"/>
    </source>
</evidence>
<dbReference type="Proteomes" id="UP000540989">
    <property type="component" value="Unassembled WGS sequence"/>
</dbReference>
<feature type="region of interest" description="Disordered" evidence="4">
    <location>
        <begin position="26"/>
        <end position="54"/>
    </location>
</feature>
<organism evidence="6 7">
    <name type="scientific">Granulicella aggregans</name>
    <dbReference type="NCBI Taxonomy" id="474949"/>
    <lineage>
        <taxon>Bacteria</taxon>
        <taxon>Pseudomonadati</taxon>
        <taxon>Acidobacteriota</taxon>
        <taxon>Terriglobia</taxon>
        <taxon>Terriglobales</taxon>
        <taxon>Acidobacteriaceae</taxon>
        <taxon>Granulicella</taxon>
    </lineage>
</organism>
<gene>
    <name evidence="6" type="ORF">HDF16_002924</name>
</gene>
<evidence type="ECO:0000256" key="3">
    <source>
        <dbReference type="PROSITE-ProRule" id="PRU00339"/>
    </source>
</evidence>
<keyword evidence="2 3" id="KW-0802">TPR repeat</keyword>
<accession>A0A7W7ZE21</accession>
<reference evidence="6 7" key="1">
    <citation type="submission" date="2020-08" db="EMBL/GenBank/DDBJ databases">
        <title>Genomic Encyclopedia of Type Strains, Phase IV (KMG-V): Genome sequencing to study the core and pangenomes of soil and plant-associated prokaryotes.</title>
        <authorList>
            <person name="Whitman W."/>
        </authorList>
    </citation>
    <scope>NUCLEOTIDE SEQUENCE [LARGE SCALE GENOMIC DNA]</scope>
    <source>
        <strain evidence="6 7">M8UP14</strain>
    </source>
</reference>
<keyword evidence="7" id="KW-1185">Reference proteome</keyword>
<dbReference type="EMBL" id="JACHIP010000004">
    <property type="protein sequence ID" value="MBB5058210.1"/>
    <property type="molecule type" value="Genomic_DNA"/>
</dbReference>
<evidence type="ECO:0000313" key="6">
    <source>
        <dbReference type="EMBL" id="MBB5058210.1"/>
    </source>
</evidence>
<evidence type="ECO:0000256" key="5">
    <source>
        <dbReference type="SAM" id="SignalP"/>
    </source>
</evidence>
<dbReference type="AlphaFoldDB" id="A0A7W7ZE21"/>
<feature type="repeat" description="TPR" evidence="3">
    <location>
        <begin position="290"/>
        <end position="323"/>
    </location>
</feature>
<keyword evidence="1" id="KW-0677">Repeat</keyword>
<feature type="chain" id="PRO_5030735547" evidence="5">
    <location>
        <begin position="22"/>
        <end position="415"/>
    </location>
</feature>
<dbReference type="InterPro" id="IPR011990">
    <property type="entry name" value="TPR-like_helical_dom_sf"/>
</dbReference>
<sequence length="415" mass="44063">MNGVCGYLALAGCFWMVPSCALSGQVGSGGPTHRDTAAMNGAQDSARGAGVAEHERRAREYLQQRQPELARKEFAIVAEAEPGNLDAQANLGVLLYFDGQYQEAIPHLKAAVALAPQQAKLQALLGFSERRAGDVAAARSDLAAALPGLTEDKVRKQAGLELVEMDTAANDLPAAASAVAQLKATMPADAEVLYAAYRVYTDLAGEALLDLSLAGPESAQMHQAIAHELVKARDNAAALTNLRAAVAADPHLPGAHFELAELLVASTAPAEKAEAQGQYELALKDNPRDDKALTRLGDLAADKGDHAAAMKRYQDALALQPESADAAIGMAHELVETGKTDAALPLLLGVIKADPTNVLAHYRLSALYRRLHRPEDAKREVAEYEKLKATREKLRGVYDSLRNSPGGMKSDDAKN</sequence>
<comment type="caution">
    <text evidence="6">The sequence shown here is derived from an EMBL/GenBank/DDBJ whole genome shotgun (WGS) entry which is preliminary data.</text>
</comment>